<dbReference type="RefSeq" id="WP_155450070.1">
    <property type="nucleotide sequence ID" value="NZ_WNKT01000019.1"/>
</dbReference>
<gene>
    <name evidence="1" type="ORF">GJ668_10305</name>
</gene>
<name>A0A6N8EBD7_9GAMM</name>
<dbReference type="OrthoDB" id="6110976at2"/>
<accession>A0A6N8EBD7</accession>
<dbReference type="AlphaFoldDB" id="A0A6N8EBD7"/>
<comment type="caution">
    <text evidence="1">The sequence shown here is derived from an EMBL/GenBank/DDBJ whole genome shotgun (WGS) entry which is preliminary data.</text>
</comment>
<sequence>MLIALRDDRHLLNDPEGILSGRYQADELAIAEEAHTETSLYPGGFTVEGFMDAVEKEAVWEEAGY</sequence>
<evidence type="ECO:0000313" key="1">
    <source>
        <dbReference type="EMBL" id="MTW21485.1"/>
    </source>
</evidence>
<evidence type="ECO:0000313" key="2">
    <source>
        <dbReference type="Proteomes" id="UP000434044"/>
    </source>
</evidence>
<reference evidence="1 2" key="1">
    <citation type="submission" date="2019-11" db="EMBL/GenBank/DDBJ databases">
        <title>Whole-genome sequence of the anaerobic purple sulfur bacterium Allochromatium palmeri DSM 15591.</title>
        <authorList>
            <person name="Kyndt J.A."/>
            <person name="Meyer T.E."/>
        </authorList>
    </citation>
    <scope>NUCLEOTIDE SEQUENCE [LARGE SCALE GENOMIC DNA]</scope>
    <source>
        <strain evidence="1 2">DSM 15591</strain>
    </source>
</reference>
<keyword evidence="2" id="KW-1185">Reference proteome</keyword>
<proteinExistence type="predicted"/>
<organism evidence="1 2">
    <name type="scientific">Allochromatium palmeri</name>
    <dbReference type="NCBI Taxonomy" id="231048"/>
    <lineage>
        <taxon>Bacteria</taxon>
        <taxon>Pseudomonadati</taxon>
        <taxon>Pseudomonadota</taxon>
        <taxon>Gammaproteobacteria</taxon>
        <taxon>Chromatiales</taxon>
        <taxon>Chromatiaceae</taxon>
        <taxon>Allochromatium</taxon>
    </lineage>
</organism>
<dbReference type="Proteomes" id="UP000434044">
    <property type="component" value="Unassembled WGS sequence"/>
</dbReference>
<dbReference type="EMBL" id="WNKT01000019">
    <property type="protein sequence ID" value="MTW21485.1"/>
    <property type="molecule type" value="Genomic_DNA"/>
</dbReference>
<protein>
    <submittedName>
        <fullName evidence="1">Uncharacterized protein</fullName>
    </submittedName>
</protein>